<feature type="region of interest" description="Disordered" evidence="1">
    <location>
        <begin position="147"/>
        <end position="166"/>
    </location>
</feature>
<dbReference type="InterPro" id="IPR044925">
    <property type="entry name" value="His-Me_finger_sf"/>
</dbReference>
<reference evidence="3 4" key="1">
    <citation type="submission" date="2023-03" db="EMBL/GenBank/DDBJ databases">
        <title>Bacillus Genome Sequencing.</title>
        <authorList>
            <person name="Dunlap C."/>
        </authorList>
    </citation>
    <scope>NUCLEOTIDE SEQUENCE [LARGE SCALE GENOMIC DNA]</scope>
    <source>
        <strain evidence="3 4">B-14544</strain>
    </source>
</reference>
<protein>
    <submittedName>
        <fullName evidence="3">AP2 domain-containing protein</fullName>
    </submittedName>
</protein>
<evidence type="ECO:0000313" key="4">
    <source>
        <dbReference type="Proteomes" id="UP001330749"/>
    </source>
</evidence>
<dbReference type="InterPro" id="IPR016177">
    <property type="entry name" value="DNA-bd_dom_sf"/>
</dbReference>
<gene>
    <name evidence="3" type="ORF">P4447_07435</name>
</gene>
<keyword evidence="4" id="KW-1185">Reference proteome</keyword>
<dbReference type="Proteomes" id="UP001330749">
    <property type="component" value="Unassembled WGS sequence"/>
</dbReference>
<dbReference type="SUPFAM" id="SSF54171">
    <property type="entry name" value="DNA-binding domain"/>
    <property type="match status" value="1"/>
</dbReference>
<dbReference type="RefSeq" id="WP_327967187.1">
    <property type="nucleotide sequence ID" value="NZ_JARMQG010000084.1"/>
</dbReference>
<evidence type="ECO:0000256" key="1">
    <source>
        <dbReference type="SAM" id="MobiDB-lite"/>
    </source>
</evidence>
<dbReference type="Pfam" id="PF13392">
    <property type="entry name" value="HNH_3"/>
    <property type="match status" value="1"/>
</dbReference>
<dbReference type="InterPro" id="IPR003615">
    <property type="entry name" value="HNH_nuc"/>
</dbReference>
<dbReference type="SUPFAM" id="SSF54060">
    <property type="entry name" value="His-Me finger endonucleases"/>
    <property type="match status" value="1"/>
</dbReference>
<evidence type="ECO:0000259" key="2">
    <source>
        <dbReference type="Pfam" id="PF13392"/>
    </source>
</evidence>
<sequence>MGKLIDLINNKYGKLKVIKKDNSYNGKETKWICLCECGNYHSVRGADLKNGKTKSCGCLIKTNTFNIKNNFVECFVKDGICFKFDLDDYELIKKYTWHINSENYIQTTVNTKTIKLHRLIMNPEKDEYIDHINHDTLDNRKQNLRKCSNSENTQNRRTPKNNTSGVKGVIWKKKNNCWEARITYNGKRIHLGCFKELEEAKKVREEAEIKYFGEFRFKGGK</sequence>
<evidence type="ECO:0000313" key="3">
    <source>
        <dbReference type="EMBL" id="MED3562284.1"/>
    </source>
</evidence>
<accession>A0ABU6N7T7</accession>
<comment type="caution">
    <text evidence="3">The sequence shown here is derived from an EMBL/GenBank/DDBJ whole genome shotgun (WGS) entry which is preliminary data.</text>
</comment>
<organism evidence="3 4">
    <name type="scientific">Bacillus xiapuensis</name>
    <dbReference type="NCBI Taxonomy" id="2014075"/>
    <lineage>
        <taxon>Bacteria</taxon>
        <taxon>Bacillati</taxon>
        <taxon>Bacillota</taxon>
        <taxon>Bacilli</taxon>
        <taxon>Bacillales</taxon>
        <taxon>Bacillaceae</taxon>
        <taxon>Bacillus</taxon>
    </lineage>
</organism>
<dbReference type="Gene3D" id="3.90.75.20">
    <property type="match status" value="1"/>
</dbReference>
<dbReference type="Gene3D" id="1.20.5.2050">
    <property type="match status" value="1"/>
</dbReference>
<feature type="compositionally biased region" description="Polar residues" evidence="1">
    <location>
        <begin position="147"/>
        <end position="165"/>
    </location>
</feature>
<proteinExistence type="predicted"/>
<name>A0ABU6N7T7_9BACI</name>
<feature type="domain" description="HNH nuclease" evidence="2">
    <location>
        <begin position="125"/>
        <end position="153"/>
    </location>
</feature>
<dbReference type="EMBL" id="JARMQG010000084">
    <property type="protein sequence ID" value="MED3562284.1"/>
    <property type="molecule type" value="Genomic_DNA"/>
</dbReference>